<dbReference type="GO" id="GO:0030976">
    <property type="term" value="F:thiamine pyrophosphate binding"/>
    <property type="evidence" value="ECO:0007669"/>
    <property type="project" value="TreeGrafter"/>
</dbReference>
<sequence>MAKKLCAAGIILIALLGLGSCGKKNDNKVVIYASTEDFRTEHIQKLLKERFPDYDITVQFLSTGNHAAKLKAEGTSTEADISICLEESYLENVKDVFADLSSYDASEFLPELVPAHRRYLPWDRGSASIIINRKMLNDRGLPVPTSYADLLKPEYKDLVSMANPKTSGSAYSFLKSLVNAWGEDEALAYFDKFAENVLQFTTSGSGPVNALIQGEAAVALGMTFHAVEVMNKDGADLEILFFEEGAPYNITGMAMIKGKETRPAVKEVFDFTMTKLVRDDKELFLPEQIMVNQTNNIPNYPRNIPYADMTGAQDMAEKERILNKWKY</sequence>
<dbReference type="KEGG" id="bhc:JFL75_03640"/>
<proteinExistence type="predicted"/>
<evidence type="ECO:0000256" key="1">
    <source>
        <dbReference type="ARBA" id="ARBA00022729"/>
    </source>
</evidence>
<reference evidence="2" key="1">
    <citation type="submission" date="2021-01" db="EMBL/GenBank/DDBJ databases">
        <title>Description of Breznakiella homolactica.</title>
        <authorList>
            <person name="Song Y."/>
            <person name="Brune A."/>
        </authorList>
    </citation>
    <scope>NUCLEOTIDE SEQUENCE</scope>
    <source>
        <strain evidence="2">RmG30</strain>
    </source>
</reference>
<dbReference type="GO" id="GO:0030975">
    <property type="term" value="F:thiamine binding"/>
    <property type="evidence" value="ECO:0007669"/>
    <property type="project" value="TreeGrafter"/>
</dbReference>
<organism evidence="2 3">
    <name type="scientific">Breznakiella homolactica</name>
    <dbReference type="NCBI Taxonomy" id="2798577"/>
    <lineage>
        <taxon>Bacteria</taxon>
        <taxon>Pseudomonadati</taxon>
        <taxon>Spirochaetota</taxon>
        <taxon>Spirochaetia</taxon>
        <taxon>Spirochaetales</taxon>
        <taxon>Breznakiellaceae</taxon>
        <taxon>Breznakiella</taxon>
    </lineage>
</organism>
<gene>
    <name evidence="2" type="ORF">JFL75_03640</name>
</gene>
<name>A0A7T7XP99_9SPIR</name>
<dbReference type="PROSITE" id="PS51257">
    <property type="entry name" value="PROKAR_LIPOPROTEIN"/>
    <property type="match status" value="1"/>
</dbReference>
<dbReference type="RefSeq" id="WP_215627323.1">
    <property type="nucleotide sequence ID" value="NZ_CP067089.2"/>
</dbReference>
<protein>
    <submittedName>
        <fullName evidence="2">Extracellular solute-binding protein</fullName>
    </submittedName>
</protein>
<dbReference type="AlphaFoldDB" id="A0A7T7XP99"/>
<accession>A0A7T7XP99</accession>
<dbReference type="EMBL" id="CP067089">
    <property type="protein sequence ID" value="QQO10019.1"/>
    <property type="molecule type" value="Genomic_DNA"/>
</dbReference>
<dbReference type="PANTHER" id="PTHR30006:SF2">
    <property type="entry name" value="ABC TRANSPORTER SUBSTRATE-BINDING PROTEIN"/>
    <property type="match status" value="1"/>
</dbReference>
<evidence type="ECO:0000313" key="2">
    <source>
        <dbReference type="EMBL" id="QQO10019.1"/>
    </source>
</evidence>
<dbReference type="SUPFAM" id="SSF53850">
    <property type="entry name" value="Periplasmic binding protein-like II"/>
    <property type="match status" value="1"/>
</dbReference>
<dbReference type="Pfam" id="PF13343">
    <property type="entry name" value="SBP_bac_6"/>
    <property type="match status" value="1"/>
</dbReference>
<dbReference type="GO" id="GO:0030288">
    <property type="term" value="C:outer membrane-bounded periplasmic space"/>
    <property type="evidence" value="ECO:0007669"/>
    <property type="project" value="TreeGrafter"/>
</dbReference>
<dbReference type="PANTHER" id="PTHR30006">
    <property type="entry name" value="THIAMINE-BINDING PERIPLASMIC PROTEIN-RELATED"/>
    <property type="match status" value="1"/>
</dbReference>
<evidence type="ECO:0000313" key="3">
    <source>
        <dbReference type="Proteomes" id="UP000595917"/>
    </source>
</evidence>
<keyword evidence="3" id="KW-1185">Reference proteome</keyword>
<keyword evidence="1" id="KW-0732">Signal</keyword>
<dbReference type="Proteomes" id="UP000595917">
    <property type="component" value="Chromosome"/>
</dbReference>
<dbReference type="GO" id="GO:0015888">
    <property type="term" value="P:thiamine transport"/>
    <property type="evidence" value="ECO:0007669"/>
    <property type="project" value="TreeGrafter"/>
</dbReference>
<dbReference type="Gene3D" id="3.40.190.10">
    <property type="entry name" value="Periplasmic binding protein-like II"/>
    <property type="match status" value="2"/>
</dbReference>